<name>A0A239F856_9RHOB</name>
<dbReference type="EMBL" id="FZON01000018">
    <property type="protein sequence ID" value="SNS52342.1"/>
    <property type="molecule type" value="Genomic_DNA"/>
</dbReference>
<proteinExistence type="inferred from homology"/>
<dbReference type="PIRSF" id="PIRSF039008">
    <property type="entry name" value="YjbJ"/>
    <property type="match status" value="1"/>
</dbReference>
<dbReference type="InterPro" id="IPR008462">
    <property type="entry name" value="CsbD"/>
</dbReference>
<dbReference type="RefSeq" id="WP_089277997.1">
    <property type="nucleotide sequence ID" value="NZ_FZON01000018.1"/>
</dbReference>
<evidence type="ECO:0000256" key="1">
    <source>
        <dbReference type="ARBA" id="ARBA00009129"/>
    </source>
</evidence>
<dbReference type="Pfam" id="PF05532">
    <property type="entry name" value="CsbD"/>
    <property type="match status" value="1"/>
</dbReference>
<dbReference type="InterPro" id="IPR036629">
    <property type="entry name" value="YjbJ_sf"/>
</dbReference>
<organism evidence="3 4">
    <name type="scientific">Antarctobacter heliothermus</name>
    <dbReference type="NCBI Taxonomy" id="74033"/>
    <lineage>
        <taxon>Bacteria</taxon>
        <taxon>Pseudomonadati</taxon>
        <taxon>Pseudomonadota</taxon>
        <taxon>Alphaproteobacteria</taxon>
        <taxon>Rhodobacterales</taxon>
        <taxon>Roseobacteraceae</taxon>
        <taxon>Antarctobacter</taxon>
    </lineage>
</organism>
<comment type="similarity">
    <text evidence="1">Belongs to the UPF0337 (CsbD) family.</text>
</comment>
<evidence type="ECO:0000313" key="4">
    <source>
        <dbReference type="Proteomes" id="UP000198440"/>
    </source>
</evidence>
<feature type="domain" description="CsbD-like" evidence="2">
    <location>
        <begin position="4"/>
        <end position="55"/>
    </location>
</feature>
<dbReference type="PANTHER" id="PTHR34977">
    <property type="entry name" value="UPF0337 PROTEIN YJBJ"/>
    <property type="match status" value="1"/>
</dbReference>
<dbReference type="OrthoDB" id="9796058at2"/>
<dbReference type="InterPro" id="IPR050423">
    <property type="entry name" value="UPF0337_stress_rsp"/>
</dbReference>
<sequence length="65" mass="7402">MDNDSIEGKWTEIKGRLREAYGALTDDELEEARGNREQLEGKLQQRLGKSKDEAREALDNILAKV</sequence>
<dbReference type="PANTHER" id="PTHR34977:SF1">
    <property type="entry name" value="UPF0337 PROTEIN YJBJ"/>
    <property type="match status" value="1"/>
</dbReference>
<protein>
    <submittedName>
        <fullName evidence="3">Uncharacterized conserved protein YjbJ, UPF0337 family</fullName>
    </submittedName>
</protein>
<evidence type="ECO:0000259" key="2">
    <source>
        <dbReference type="Pfam" id="PF05532"/>
    </source>
</evidence>
<accession>A0A239F856</accession>
<gene>
    <name evidence="3" type="ORF">SAMN04488078_101875</name>
</gene>
<dbReference type="InterPro" id="IPR026042">
    <property type="entry name" value="YjbJ"/>
</dbReference>
<dbReference type="SUPFAM" id="SSF69047">
    <property type="entry name" value="Hypothetical protein YjbJ"/>
    <property type="match status" value="1"/>
</dbReference>
<dbReference type="AlphaFoldDB" id="A0A239F856"/>
<dbReference type="Proteomes" id="UP000198440">
    <property type="component" value="Unassembled WGS sequence"/>
</dbReference>
<evidence type="ECO:0000313" key="3">
    <source>
        <dbReference type="EMBL" id="SNS52342.1"/>
    </source>
</evidence>
<reference evidence="3 4" key="1">
    <citation type="submission" date="2017-06" db="EMBL/GenBank/DDBJ databases">
        <authorList>
            <person name="Kim H.J."/>
            <person name="Triplett B.A."/>
        </authorList>
    </citation>
    <scope>NUCLEOTIDE SEQUENCE [LARGE SCALE GENOMIC DNA]</scope>
    <source>
        <strain evidence="3 4">DSM 11445</strain>
    </source>
</reference>
<dbReference type="Gene3D" id="1.10.1470.10">
    <property type="entry name" value="YjbJ"/>
    <property type="match status" value="1"/>
</dbReference>